<evidence type="ECO:0000256" key="12">
    <source>
        <dbReference type="SAM" id="Phobius"/>
    </source>
</evidence>
<evidence type="ECO:0000256" key="4">
    <source>
        <dbReference type="ARBA" id="ARBA00022519"/>
    </source>
</evidence>
<keyword evidence="7 14" id="KW-0067">ATP-binding</keyword>
<dbReference type="PROSITE" id="PS50893">
    <property type="entry name" value="ABC_TRANSPORTER_2"/>
    <property type="match status" value="1"/>
</dbReference>
<dbReference type="AlphaFoldDB" id="A0A4P6EC81"/>
<dbReference type="PROSITE" id="PS00211">
    <property type="entry name" value="ABC_TRANSPORTER_1"/>
    <property type="match status" value="1"/>
</dbReference>
<dbReference type="InterPro" id="IPR015854">
    <property type="entry name" value="ABC_transpr_LolD-like"/>
</dbReference>
<evidence type="ECO:0000259" key="13">
    <source>
        <dbReference type="PROSITE" id="PS50893"/>
    </source>
</evidence>
<evidence type="ECO:0000256" key="2">
    <source>
        <dbReference type="ARBA" id="ARBA00022448"/>
    </source>
</evidence>
<dbReference type="OrthoDB" id="4814201at2"/>
<feature type="domain" description="ABC transporter" evidence="13">
    <location>
        <begin position="24"/>
        <end position="262"/>
    </location>
</feature>
<evidence type="ECO:0000256" key="5">
    <source>
        <dbReference type="ARBA" id="ARBA00022692"/>
    </source>
</evidence>
<evidence type="ECO:0000313" key="14">
    <source>
        <dbReference type="EMBL" id="QAY59634.1"/>
    </source>
</evidence>
<dbReference type="InterPro" id="IPR017871">
    <property type="entry name" value="ABC_transporter-like_CS"/>
</dbReference>
<keyword evidence="9 12" id="KW-0472">Membrane</keyword>
<dbReference type="Pfam" id="PF00005">
    <property type="entry name" value="ABC_tran"/>
    <property type="match status" value="1"/>
</dbReference>
<dbReference type="GO" id="GO:0098796">
    <property type="term" value="C:membrane protein complex"/>
    <property type="evidence" value="ECO:0007669"/>
    <property type="project" value="UniProtKB-ARBA"/>
</dbReference>
<dbReference type="EMBL" id="CP035494">
    <property type="protein sequence ID" value="QAY59634.1"/>
    <property type="molecule type" value="Genomic_DNA"/>
</dbReference>
<dbReference type="InterPro" id="IPR027417">
    <property type="entry name" value="P-loop_NTPase"/>
</dbReference>
<comment type="similarity">
    <text evidence="11">Belongs to the ABC transporter superfamily. Macrolide exporter (TC 3.A.1.122) family.</text>
</comment>
<dbReference type="GO" id="GO:0005524">
    <property type="term" value="F:ATP binding"/>
    <property type="evidence" value="ECO:0007669"/>
    <property type="project" value="UniProtKB-KW"/>
</dbReference>
<evidence type="ECO:0000256" key="6">
    <source>
        <dbReference type="ARBA" id="ARBA00022741"/>
    </source>
</evidence>
<comment type="similarity">
    <text evidence="10">Belongs to the ABC-4 integral membrane protein family.</text>
</comment>
<evidence type="ECO:0000256" key="1">
    <source>
        <dbReference type="ARBA" id="ARBA00004429"/>
    </source>
</evidence>
<keyword evidence="4" id="KW-0997">Cell inner membrane</keyword>
<evidence type="ECO:0000313" key="15">
    <source>
        <dbReference type="Proteomes" id="UP000293995"/>
    </source>
</evidence>
<sequence length="681" mass="70479">MPGGSTSVTGFWSPGVPVSEPPLLELAGIGRSFRAGSSTTHSLRDISFNIRRGEFVGIIGPSGAGKSTLLNILGLLDSPTAGAYRFDGVDITDLGENDRDRVRNEKIGFIFQDSHTLVDETAAENVSLPLKIRGATMGERRRVARTELRRLGLGHRQGEAALNLSGGERQRVAIARAISTHPALVLADEPTGSLDSASSAHVIDELRALNTTGTTVVIITHDRAIADRTDRCIELLDGRVAADPSVDSRAETWTAARAKPDSAAAWVDAPASAPALEKRRGSTCARFGRRLLAEAFDAISAHTANLGRTVLLLAAFSLGVGGLVCAMGVSQSAASQVSDQLTQAGLDEVVAQVSASGIQLQDFDSDSPLPTHRTVTELQGVIGAAYAARVQTADARPRLLRAMPAARFDGDILVAGPAYLAIQNAVVWPTNAGRLLSNTWHGAVAILGKDAAAAIGVADAGPGVRIWIADQPVDVVGLITAPGRTPLLSNTILLSPEAAVGLAPEDARLIVRTAPGMPAAVADALPPAISPGNPPAVTVETVADLRQLRHGVSADLGILIALVSALLLLLACLTSAVAMYLSVRSRRPEIALRRAIGASRASIWRLFTVEGLTVGLGGGVAGAALGLMAVVTVCAVQQWTPVLDLRIVFVGIGIGAASGIVSAVYPATAAARSNPALAIRA</sequence>
<dbReference type="InterPro" id="IPR025857">
    <property type="entry name" value="MacB_PCD"/>
</dbReference>
<dbReference type="GO" id="GO:0022857">
    <property type="term" value="F:transmembrane transporter activity"/>
    <property type="evidence" value="ECO:0007669"/>
    <property type="project" value="UniProtKB-ARBA"/>
</dbReference>
<dbReference type="Proteomes" id="UP000293995">
    <property type="component" value="Chromosome"/>
</dbReference>
<dbReference type="InterPro" id="IPR003593">
    <property type="entry name" value="AAA+_ATPase"/>
</dbReference>
<reference evidence="14 15" key="1">
    <citation type="submission" date="2019-01" db="EMBL/GenBank/DDBJ databases">
        <title>Genome sequencing of strain DFW100M-13.</title>
        <authorList>
            <person name="Heo J."/>
            <person name="Kim S.-J."/>
            <person name="Kim J.-S."/>
            <person name="Hong S.-B."/>
            <person name="Kwon S.-W."/>
        </authorList>
    </citation>
    <scope>NUCLEOTIDE SEQUENCE [LARGE SCALE GENOMIC DNA]</scope>
    <source>
        <strain evidence="14 15">DFW100M-13</strain>
    </source>
</reference>
<dbReference type="CDD" id="cd03255">
    <property type="entry name" value="ABC_MJ0796_LolCDE_FtsE"/>
    <property type="match status" value="1"/>
</dbReference>
<proteinExistence type="inferred from homology"/>
<dbReference type="PANTHER" id="PTHR24220:SF648">
    <property type="entry name" value="ABC TRANSPORTER ATP-BINDING PROTEIN YTRE"/>
    <property type="match status" value="1"/>
</dbReference>
<keyword evidence="15" id="KW-1185">Reference proteome</keyword>
<gene>
    <name evidence="14" type="ORF">ET475_06275</name>
</gene>
<dbReference type="GO" id="GO:0005886">
    <property type="term" value="C:plasma membrane"/>
    <property type="evidence" value="ECO:0007669"/>
    <property type="project" value="UniProtKB-SubCell"/>
</dbReference>
<feature type="transmembrane region" description="Helical" evidence="12">
    <location>
        <begin position="604"/>
        <end position="633"/>
    </location>
</feature>
<dbReference type="InterPro" id="IPR003439">
    <property type="entry name" value="ABC_transporter-like_ATP-bd"/>
</dbReference>
<evidence type="ECO:0000256" key="3">
    <source>
        <dbReference type="ARBA" id="ARBA00022475"/>
    </source>
</evidence>
<keyword evidence="2" id="KW-0813">Transport</keyword>
<dbReference type="InterPro" id="IPR017911">
    <property type="entry name" value="MacB-like_ATP-bd"/>
</dbReference>
<evidence type="ECO:0000256" key="9">
    <source>
        <dbReference type="ARBA" id="ARBA00023136"/>
    </source>
</evidence>
<evidence type="ECO:0000256" key="11">
    <source>
        <dbReference type="ARBA" id="ARBA00038388"/>
    </source>
</evidence>
<evidence type="ECO:0000256" key="8">
    <source>
        <dbReference type="ARBA" id="ARBA00022989"/>
    </source>
</evidence>
<dbReference type="KEGG" id="mprt:ET475_06275"/>
<dbReference type="InterPro" id="IPR003838">
    <property type="entry name" value="ABC3_permease_C"/>
</dbReference>
<accession>A0A4P6EC81</accession>
<keyword evidence="8 12" id="KW-1133">Transmembrane helix</keyword>
<keyword evidence="6" id="KW-0547">Nucleotide-binding</keyword>
<dbReference type="SUPFAM" id="SSF52540">
    <property type="entry name" value="P-loop containing nucleoside triphosphate hydrolases"/>
    <property type="match status" value="1"/>
</dbReference>
<feature type="transmembrane region" description="Helical" evidence="12">
    <location>
        <begin position="556"/>
        <end position="583"/>
    </location>
</feature>
<keyword evidence="5 12" id="KW-0812">Transmembrane</keyword>
<evidence type="ECO:0000256" key="10">
    <source>
        <dbReference type="ARBA" id="ARBA00038076"/>
    </source>
</evidence>
<feature type="transmembrane region" description="Helical" evidence="12">
    <location>
        <begin position="645"/>
        <end position="665"/>
    </location>
</feature>
<dbReference type="Pfam" id="PF02687">
    <property type="entry name" value="FtsX"/>
    <property type="match status" value="1"/>
</dbReference>
<dbReference type="FunFam" id="3.40.50.300:FF:000032">
    <property type="entry name" value="Export ABC transporter ATP-binding protein"/>
    <property type="match status" value="1"/>
</dbReference>
<dbReference type="Gene3D" id="3.40.50.300">
    <property type="entry name" value="P-loop containing nucleotide triphosphate hydrolases"/>
    <property type="match status" value="1"/>
</dbReference>
<evidence type="ECO:0000256" key="7">
    <source>
        <dbReference type="ARBA" id="ARBA00022840"/>
    </source>
</evidence>
<dbReference type="PANTHER" id="PTHR24220">
    <property type="entry name" value="IMPORT ATP-BINDING PROTEIN"/>
    <property type="match status" value="1"/>
</dbReference>
<name>A0A4P6EC81_9MICO</name>
<protein>
    <submittedName>
        <fullName evidence="14">ABC transporter ATP-binding protein/permease</fullName>
    </submittedName>
</protein>
<dbReference type="Pfam" id="PF12704">
    <property type="entry name" value="MacB_PCD"/>
    <property type="match status" value="1"/>
</dbReference>
<comment type="subcellular location">
    <subcellularLocation>
        <location evidence="1">Cell inner membrane</location>
        <topology evidence="1">Multi-pass membrane protein</topology>
    </subcellularLocation>
</comment>
<organism evidence="14 15">
    <name type="scientific">Microbacterium protaetiae</name>
    <dbReference type="NCBI Taxonomy" id="2509458"/>
    <lineage>
        <taxon>Bacteria</taxon>
        <taxon>Bacillati</taxon>
        <taxon>Actinomycetota</taxon>
        <taxon>Actinomycetes</taxon>
        <taxon>Micrococcales</taxon>
        <taxon>Microbacteriaceae</taxon>
        <taxon>Microbacterium</taxon>
    </lineage>
</organism>
<dbReference type="SMART" id="SM00382">
    <property type="entry name" value="AAA"/>
    <property type="match status" value="1"/>
</dbReference>
<dbReference type="GO" id="GO:0016887">
    <property type="term" value="F:ATP hydrolysis activity"/>
    <property type="evidence" value="ECO:0007669"/>
    <property type="project" value="InterPro"/>
</dbReference>
<keyword evidence="3" id="KW-1003">Cell membrane</keyword>